<feature type="signal peptide" evidence="1">
    <location>
        <begin position="1"/>
        <end position="23"/>
    </location>
</feature>
<dbReference type="Proteomes" id="UP000198384">
    <property type="component" value="Unassembled WGS sequence"/>
</dbReference>
<organism evidence="3 4">
    <name type="scientific">Lutibacter agarilyticus</name>
    <dbReference type="NCBI Taxonomy" id="1109740"/>
    <lineage>
        <taxon>Bacteria</taxon>
        <taxon>Pseudomonadati</taxon>
        <taxon>Bacteroidota</taxon>
        <taxon>Flavobacteriia</taxon>
        <taxon>Flavobacteriales</taxon>
        <taxon>Flavobacteriaceae</taxon>
        <taxon>Lutibacter</taxon>
    </lineage>
</organism>
<evidence type="ECO:0000259" key="2">
    <source>
        <dbReference type="Pfam" id="PF13590"/>
    </source>
</evidence>
<feature type="domain" description="DUF4136" evidence="2">
    <location>
        <begin position="25"/>
        <end position="189"/>
    </location>
</feature>
<dbReference type="InterPro" id="IPR025411">
    <property type="entry name" value="DUF4136"/>
</dbReference>
<name>A0A238VJF4_9FLAO</name>
<evidence type="ECO:0000313" key="3">
    <source>
        <dbReference type="EMBL" id="SNR34311.1"/>
    </source>
</evidence>
<accession>A0A238VJF4</accession>
<proteinExistence type="predicted"/>
<dbReference type="AlphaFoldDB" id="A0A238VJF4"/>
<evidence type="ECO:0000256" key="1">
    <source>
        <dbReference type="SAM" id="SignalP"/>
    </source>
</evidence>
<protein>
    <recommendedName>
        <fullName evidence="2">DUF4136 domain-containing protein</fullName>
    </recommendedName>
</protein>
<evidence type="ECO:0000313" key="4">
    <source>
        <dbReference type="Proteomes" id="UP000198384"/>
    </source>
</evidence>
<keyword evidence="1" id="KW-0732">Signal</keyword>
<dbReference type="Pfam" id="PF13590">
    <property type="entry name" value="DUF4136"/>
    <property type="match status" value="1"/>
</dbReference>
<gene>
    <name evidence="3" type="ORF">SAMN06265371_101512</name>
</gene>
<reference evidence="3 4" key="1">
    <citation type="submission" date="2017-06" db="EMBL/GenBank/DDBJ databases">
        <authorList>
            <person name="Kim H.J."/>
            <person name="Triplett B.A."/>
        </authorList>
    </citation>
    <scope>NUCLEOTIDE SEQUENCE [LARGE SCALE GENOMIC DNA]</scope>
    <source>
        <strain evidence="3 4">DSM 29150</strain>
    </source>
</reference>
<feature type="chain" id="PRO_5012082490" description="DUF4136 domain-containing protein" evidence="1">
    <location>
        <begin position="24"/>
        <end position="194"/>
    </location>
</feature>
<keyword evidence="4" id="KW-1185">Reference proteome</keyword>
<dbReference type="EMBL" id="FZNT01000001">
    <property type="protein sequence ID" value="SNR34311.1"/>
    <property type="molecule type" value="Genomic_DNA"/>
</dbReference>
<dbReference type="Gene3D" id="3.30.160.670">
    <property type="match status" value="1"/>
</dbReference>
<dbReference type="OrthoDB" id="5432251at2"/>
<sequence length="194" mass="21953">MKNVFKSFIVIIFSIFLFEPVVAQVSSDYDKEADFTTYKTYSFGGWQDDSGKIINDIDKKRIKESLQAEFASRGMTYKASDADVIVTLFFVIDNKTSTTAYTNFNGGMGMGYGYGRGYYRPGWGWGMGYATTTYSENDYQVGTFVIDIYDTSSKKLVWQGVSIKTINTNANKRAKTIPKGIRKLFKKYPVSPIK</sequence>
<dbReference type="RefSeq" id="WP_089380151.1">
    <property type="nucleotide sequence ID" value="NZ_FZNT01000001.1"/>
</dbReference>